<evidence type="ECO:0000256" key="6">
    <source>
        <dbReference type="ARBA" id="ARBA00023315"/>
    </source>
</evidence>
<dbReference type="PANTHER" id="PTHR30606">
    <property type="entry name" value="LIPID A BIOSYNTHESIS LAUROYL ACYLTRANSFERASE"/>
    <property type="match status" value="1"/>
</dbReference>
<dbReference type="Proteomes" id="UP001204851">
    <property type="component" value="Unassembled WGS sequence"/>
</dbReference>
<evidence type="ECO:0000256" key="5">
    <source>
        <dbReference type="ARBA" id="ARBA00023136"/>
    </source>
</evidence>
<keyword evidence="3" id="KW-0997">Cell inner membrane</keyword>
<dbReference type="PANTHER" id="PTHR30606:SF9">
    <property type="entry name" value="LIPID A BIOSYNTHESIS LAUROYLTRANSFERASE"/>
    <property type="match status" value="1"/>
</dbReference>
<dbReference type="Pfam" id="PF03279">
    <property type="entry name" value="Lip_A_acyltrans"/>
    <property type="match status" value="1"/>
</dbReference>
<name>A0ABT1BK93_9BURK</name>
<dbReference type="PIRSF" id="PIRSF028561">
    <property type="entry name" value="Ac_Trasf"/>
    <property type="match status" value="1"/>
</dbReference>
<dbReference type="InterPro" id="IPR004960">
    <property type="entry name" value="LipA_acyltrans"/>
</dbReference>
<gene>
    <name evidence="7" type="ORF">M0L44_04720</name>
</gene>
<keyword evidence="2" id="KW-1003">Cell membrane</keyword>
<keyword evidence="8" id="KW-1185">Reference proteome</keyword>
<evidence type="ECO:0000256" key="1">
    <source>
        <dbReference type="ARBA" id="ARBA00004533"/>
    </source>
</evidence>
<reference evidence="7 8" key="1">
    <citation type="submission" date="2022-06" db="EMBL/GenBank/DDBJ databases">
        <title>Ideonella sp. NS12-5 Genome sequencing and assembly.</title>
        <authorList>
            <person name="Jung Y."/>
        </authorList>
    </citation>
    <scope>NUCLEOTIDE SEQUENCE [LARGE SCALE GENOMIC DNA]</scope>
    <source>
        <strain evidence="7 8">NS12-5</strain>
    </source>
</reference>
<dbReference type="RefSeq" id="WP_252768504.1">
    <property type="nucleotide sequence ID" value="NZ_JAMXMC010000002.1"/>
</dbReference>
<accession>A0ABT1BK93</accession>
<dbReference type="CDD" id="cd07984">
    <property type="entry name" value="LPLAT_LABLAT-like"/>
    <property type="match status" value="1"/>
</dbReference>
<proteinExistence type="predicted"/>
<evidence type="ECO:0000256" key="3">
    <source>
        <dbReference type="ARBA" id="ARBA00022519"/>
    </source>
</evidence>
<sequence length="314" mass="35464">MKPEATTPPAADARPAWMRQQERGSLWLLRLMTRLSLGLGRRATRPLVALIALYFLITARAARQASRSYLSRCLGRPARWSDLYRHVHAFASTIHDRVYLLNDRFALFDLQPIGHEAVDRQHSGEGRGLLLLGAHLGSFEVLRAQARHHGQLQLSVAMYLENARQIHETLAAINPAAAPDIIPLGQLEAILTVHQRLKEGRLVGMLADRASGSDQYLQIPFLGEPAPFPCGPFRLAVMLGQPIYFMTGLYQGGNRYELHFHPLHLDPTLGGDREAQIRALMAQYVAQLERYCRAAPYNWFNFYDFWHSPLPSQS</sequence>
<evidence type="ECO:0000313" key="7">
    <source>
        <dbReference type="EMBL" id="MCO5976031.1"/>
    </source>
</evidence>
<evidence type="ECO:0000256" key="4">
    <source>
        <dbReference type="ARBA" id="ARBA00022679"/>
    </source>
</evidence>
<organism evidence="7 8">
    <name type="scientific">Ideonella oryzae</name>
    <dbReference type="NCBI Taxonomy" id="2937441"/>
    <lineage>
        <taxon>Bacteria</taxon>
        <taxon>Pseudomonadati</taxon>
        <taxon>Pseudomonadota</taxon>
        <taxon>Betaproteobacteria</taxon>
        <taxon>Burkholderiales</taxon>
        <taxon>Sphaerotilaceae</taxon>
        <taxon>Ideonella</taxon>
    </lineage>
</organism>
<comment type="subcellular location">
    <subcellularLocation>
        <location evidence="1">Cell inner membrane</location>
    </subcellularLocation>
</comment>
<keyword evidence="6" id="KW-0012">Acyltransferase</keyword>
<comment type="caution">
    <text evidence="7">The sequence shown here is derived from an EMBL/GenBank/DDBJ whole genome shotgun (WGS) entry which is preliminary data.</text>
</comment>
<evidence type="ECO:0000313" key="8">
    <source>
        <dbReference type="Proteomes" id="UP001204851"/>
    </source>
</evidence>
<evidence type="ECO:0000256" key="2">
    <source>
        <dbReference type="ARBA" id="ARBA00022475"/>
    </source>
</evidence>
<dbReference type="InterPro" id="IPR014548">
    <property type="entry name" value="Ac_Trasf"/>
</dbReference>
<keyword evidence="4" id="KW-0808">Transferase</keyword>
<keyword evidence="5" id="KW-0472">Membrane</keyword>
<protein>
    <submittedName>
        <fullName evidence="7">Acyl-CoA synthetase</fullName>
    </submittedName>
</protein>
<dbReference type="EMBL" id="JAMXMC010000002">
    <property type="protein sequence ID" value="MCO5976031.1"/>
    <property type="molecule type" value="Genomic_DNA"/>
</dbReference>